<proteinExistence type="predicted"/>
<gene>
    <name evidence="1" type="ORF">H3309_10395</name>
</gene>
<dbReference type="EMBL" id="CP059851">
    <property type="protein sequence ID" value="QMW21804.1"/>
    <property type="molecule type" value="Genomic_DNA"/>
</dbReference>
<organism evidence="1 2">
    <name type="scientific">Sandaracinobacteroides saxicola</name>
    <dbReference type="NCBI Taxonomy" id="2759707"/>
    <lineage>
        <taxon>Bacteria</taxon>
        <taxon>Pseudomonadati</taxon>
        <taxon>Pseudomonadota</taxon>
        <taxon>Alphaproteobacteria</taxon>
        <taxon>Sphingomonadales</taxon>
        <taxon>Sphingosinicellaceae</taxon>
        <taxon>Sandaracinobacteroides</taxon>
    </lineage>
</organism>
<sequence length="153" mass="16961">MPGIDQLRLIGPADAGARRLLARFPFIEFTSGRRNVAEQADAMASNIVARRDWILRTYSDTAERAALQGWVDSHPDAIRRPEIARGLARVMANWDDGQKGRLSKHFSGQAFDVRPLVNSPAASAIKAEIRALDGLVKFLEKEGGLVRWHAQFA</sequence>
<accession>A0A7G5IEL2</accession>
<keyword evidence="2" id="KW-1185">Reference proteome</keyword>
<dbReference type="RefSeq" id="WP_182294650.1">
    <property type="nucleotide sequence ID" value="NZ_CP059851.1"/>
</dbReference>
<dbReference type="Proteomes" id="UP000515292">
    <property type="component" value="Chromosome"/>
</dbReference>
<evidence type="ECO:0000313" key="1">
    <source>
        <dbReference type="EMBL" id="QMW21804.1"/>
    </source>
</evidence>
<dbReference type="KEGG" id="sand:H3309_10395"/>
<reference evidence="1 2" key="1">
    <citation type="submission" date="2020-07" db="EMBL/GenBank/DDBJ databases">
        <title>Complete genome sequence for Sandaracinobacter sp. M6.</title>
        <authorList>
            <person name="Tang Y."/>
            <person name="Liu Q."/>
            <person name="Guo Z."/>
            <person name="Lei P."/>
            <person name="Huang B."/>
        </authorList>
    </citation>
    <scope>NUCLEOTIDE SEQUENCE [LARGE SCALE GENOMIC DNA]</scope>
    <source>
        <strain evidence="1 2">M6</strain>
    </source>
</reference>
<dbReference type="AlphaFoldDB" id="A0A7G5IEL2"/>
<protein>
    <submittedName>
        <fullName evidence="1">Uncharacterized protein</fullName>
    </submittedName>
</protein>
<evidence type="ECO:0000313" key="2">
    <source>
        <dbReference type="Proteomes" id="UP000515292"/>
    </source>
</evidence>
<name>A0A7G5IEL2_9SPHN</name>